<proteinExistence type="predicted"/>
<comment type="subcellular location">
    <subcellularLocation>
        <location evidence="1">Virion</location>
    </subcellularLocation>
</comment>
<reference evidence="3 4" key="1">
    <citation type="submission" date="2020-03" db="EMBL/GenBank/DDBJ databases">
        <authorList>
            <person name="Wang L."/>
            <person name="He N."/>
            <person name="Li Y."/>
            <person name="Fang Y."/>
            <person name="Zhang F."/>
        </authorList>
    </citation>
    <scope>NUCLEOTIDE SEQUENCE [LARGE SCALE GENOMIC DNA]</scope>
    <source>
        <strain evidence="3 4">36D10-4-7</strain>
    </source>
</reference>
<evidence type="ECO:0000259" key="2">
    <source>
        <dbReference type="Pfam" id="PF05065"/>
    </source>
</evidence>
<dbReference type="RefSeq" id="WP_168136002.1">
    <property type="nucleotide sequence ID" value="NZ_JAAVJH010000018.1"/>
</dbReference>
<dbReference type="Proteomes" id="UP000732399">
    <property type="component" value="Unassembled WGS sequence"/>
</dbReference>
<dbReference type="EMBL" id="JAAVJH010000018">
    <property type="protein sequence ID" value="NJR80447.1"/>
    <property type="molecule type" value="Genomic_DNA"/>
</dbReference>
<evidence type="ECO:0000313" key="3">
    <source>
        <dbReference type="EMBL" id="NJR80447.1"/>
    </source>
</evidence>
<name>A0ABX1CWX0_9SPHN</name>
<dbReference type="InterPro" id="IPR054612">
    <property type="entry name" value="Phage_capsid-like_C"/>
</dbReference>
<dbReference type="NCBIfam" id="TIGR01554">
    <property type="entry name" value="major_cap_HK97"/>
    <property type="match status" value="1"/>
</dbReference>
<protein>
    <submittedName>
        <fullName evidence="3">Phage major capsid protein</fullName>
    </submittedName>
</protein>
<organism evidence="3 4">
    <name type="scientific">Sphingomonas corticis</name>
    <dbReference type="NCBI Taxonomy" id="2722791"/>
    <lineage>
        <taxon>Bacteria</taxon>
        <taxon>Pseudomonadati</taxon>
        <taxon>Pseudomonadota</taxon>
        <taxon>Alphaproteobacteria</taxon>
        <taxon>Sphingomonadales</taxon>
        <taxon>Sphingomonadaceae</taxon>
        <taxon>Sphingomonas</taxon>
    </lineage>
</organism>
<dbReference type="Gene3D" id="3.30.2320.10">
    <property type="entry name" value="hypothetical protein PF0899 domain"/>
    <property type="match status" value="1"/>
</dbReference>
<sequence>MRKFALLGSAMALLGPMTAAERKRGRYMRGPEGHPESKSAAELANEAKAAFEAKHNEVKAIAEKALAEAEKGIPLSTTAKELADQALTGMNEAKSRLDELEQKMAKRGPADADRPKSIGEQYVESDQFKAAFANGARQGQNVAIEVKAITSLTTDANGSAGDLVRAERVQSPMQMLPNRQLTIRNLIAPGQTASSSIEYVQETGFTNNAGMVAEGTLKPESTLKLDLKNAPVRKIAHWFLASAEILADAPGLRSMIDNRLRYGLAFVEDVQLLKGDGTGQNLAGIKPQAADYAVPAGLTGYATPTMIDKLRIAQLQVALALYPADGQVLHPIDWAIIEMMKDGEGRYLIGNPQGSLAPTLWGLPVVPSMAQTVGEFTVGAWKMGAQLFDREQSGVLVSTEDGDNFRRNMVTILAEERLALTVYRPEAFVDGAFANA</sequence>
<gene>
    <name evidence="3" type="ORF">HBH26_17860</name>
</gene>
<evidence type="ECO:0000313" key="4">
    <source>
        <dbReference type="Proteomes" id="UP000732399"/>
    </source>
</evidence>
<feature type="domain" description="Phage capsid-like C-terminal" evidence="2">
    <location>
        <begin position="161"/>
        <end position="429"/>
    </location>
</feature>
<dbReference type="Gene3D" id="3.30.2400.10">
    <property type="entry name" value="Major capsid protein gp5"/>
    <property type="match status" value="1"/>
</dbReference>
<dbReference type="InterPro" id="IPR024455">
    <property type="entry name" value="Phage_capsid"/>
</dbReference>
<dbReference type="Pfam" id="PF05065">
    <property type="entry name" value="Phage_capsid"/>
    <property type="match status" value="1"/>
</dbReference>
<dbReference type="SUPFAM" id="SSF56563">
    <property type="entry name" value="Major capsid protein gp5"/>
    <property type="match status" value="1"/>
</dbReference>
<accession>A0ABX1CWX0</accession>
<keyword evidence="4" id="KW-1185">Reference proteome</keyword>
<evidence type="ECO:0000256" key="1">
    <source>
        <dbReference type="ARBA" id="ARBA00004328"/>
    </source>
</evidence>
<comment type="caution">
    <text evidence="3">The sequence shown here is derived from an EMBL/GenBank/DDBJ whole genome shotgun (WGS) entry which is preliminary data.</text>
</comment>